<accession>A0A381WZQ1</accession>
<organism evidence="1">
    <name type="scientific">marine metagenome</name>
    <dbReference type="NCBI Taxonomy" id="408172"/>
    <lineage>
        <taxon>unclassified sequences</taxon>
        <taxon>metagenomes</taxon>
        <taxon>ecological metagenomes</taxon>
    </lineage>
</organism>
<dbReference type="AlphaFoldDB" id="A0A381WZQ1"/>
<name>A0A381WZQ1_9ZZZZ</name>
<evidence type="ECO:0000313" key="1">
    <source>
        <dbReference type="EMBL" id="SVA57802.1"/>
    </source>
</evidence>
<dbReference type="EMBL" id="UINC01013366">
    <property type="protein sequence ID" value="SVA57802.1"/>
    <property type="molecule type" value="Genomic_DNA"/>
</dbReference>
<proteinExistence type="predicted"/>
<sequence length="254" mass="28414">MFSFLLISLLLGQTYPVGQNYPPPTDLITAPTAATLMRGSFSLGMRIQDAGGMIIGLRAGITDRFQFGLSYGSPNLIGDDSLRWYPRPEANLKYLLVDETITLPGLSLGLNTQGYGNFHDGDSLNRYDMKAYGAYLAGSKNWKTPFGNLGLHSGVGYNFTETNDGDDDPNVFFGIDIEVNPEFSVLLEYNAALNENNMTTETLAISRGGYLNAALRWTFVEHLHLEVNLNNLLFDKDKVDYFKREIKIIYIEYF</sequence>
<reference evidence="1" key="1">
    <citation type="submission" date="2018-05" db="EMBL/GenBank/DDBJ databases">
        <authorList>
            <person name="Lanie J.A."/>
            <person name="Ng W.-L."/>
            <person name="Kazmierczak K.M."/>
            <person name="Andrzejewski T.M."/>
            <person name="Davidsen T.M."/>
            <person name="Wayne K.J."/>
            <person name="Tettelin H."/>
            <person name="Glass J.I."/>
            <person name="Rusch D."/>
            <person name="Podicherti R."/>
            <person name="Tsui H.-C.T."/>
            <person name="Winkler M.E."/>
        </authorList>
    </citation>
    <scope>NUCLEOTIDE SEQUENCE</scope>
</reference>
<protein>
    <submittedName>
        <fullName evidence="1">Uncharacterized protein</fullName>
    </submittedName>
</protein>
<gene>
    <name evidence="1" type="ORF">METZ01_LOCUS110656</name>
</gene>